<sequence>MASEPLSRVQSHDLEIGVTEAIQRHVARPVVLHKPISQRRLDFESRRPRWLRECLAEAIGVFMYVFPGVAATASFVTNATHPLGVSPFGGLFQVGCAYAMGIAFAIIACAPTSGGHFNPAITLCFAFWHGFPWKKVPYYILSQILGAFVAGLIMLGMYWPQISAMSAALIAEGKPLVGAATPASILCSFPNPEQTNLGFVFLTEFFVDFFIGLVIWACIDPANPFVGHTTVPFAIGLGYAVMIWGFADITIAANMARDLGTRMVAALFFGREAFTYMNYSPIAILVNIPATLCATAVYELLMRDSMGIISKGHAMHEDGEEGLLRHFHKSGMLDEEMMRSQALRGVEIGKRE</sequence>
<dbReference type="GO" id="GO:0015254">
    <property type="term" value="F:glycerol channel activity"/>
    <property type="evidence" value="ECO:0007669"/>
    <property type="project" value="TreeGrafter"/>
</dbReference>
<dbReference type="PANTHER" id="PTHR43829:SF14">
    <property type="entry name" value="AQUAPORIN 3"/>
    <property type="match status" value="1"/>
</dbReference>
<gene>
    <name evidence="9" type="ORF">PG999_007952</name>
</gene>
<evidence type="ECO:0000256" key="5">
    <source>
        <dbReference type="ARBA" id="ARBA00022989"/>
    </source>
</evidence>
<feature type="transmembrane region" description="Helical" evidence="8">
    <location>
        <begin position="199"/>
        <end position="219"/>
    </location>
</feature>
<comment type="caution">
    <text evidence="9">The sequence shown here is derived from an EMBL/GenBank/DDBJ whole genome shotgun (WGS) entry which is preliminary data.</text>
</comment>
<dbReference type="PANTHER" id="PTHR43829">
    <property type="entry name" value="AQUAPORIN OR AQUAGLYCEROPORIN RELATED"/>
    <property type="match status" value="1"/>
</dbReference>
<evidence type="ECO:0000313" key="9">
    <source>
        <dbReference type="EMBL" id="KAK8109815.1"/>
    </source>
</evidence>
<dbReference type="PRINTS" id="PR00783">
    <property type="entry name" value="MINTRINSICP"/>
</dbReference>
<evidence type="ECO:0000256" key="8">
    <source>
        <dbReference type="SAM" id="Phobius"/>
    </source>
</evidence>
<dbReference type="InterPro" id="IPR050363">
    <property type="entry name" value="MIP/Aquaporin"/>
</dbReference>
<dbReference type="InterPro" id="IPR023271">
    <property type="entry name" value="Aquaporin-like"/>
</dbReference>
<keyword evidence="10" id="KW-1185">Reference proteome</keyword>
<dbReference type="Gene3D" id="1.20.1080.10">
    <property type="entry name" value="Glycerol uptake facilitator protein"/>
    <property type="match status" value="1"/>
</dbReference>
<accession>A0AAW0QN44</accession>
<protein>
    <submittedName>
        <fullName evidence="9">Aquaporin-9</fullName>
    </submittedName>
</protein>
<evidence type="ECO:0000313" key="10">
    <source>
        <dbReference type="Proteomes" id="UP001392437"/>
    </source>
</evidence>
<evidence type="ECO:0000256" key="4">
    <source>
        <dbReference type="ARBA" id="ARBA00022692"/>
    </source>
</evidence>
<dbReference type="SUPFAM" id="SSF81338">
    <property type="entry name" value="Aquaporin-like"/>
    <property type="match status" value="1"/>
</dbReference>
<feature type="transmembrane region" description="Helical" evidence="8">
    <location>
        <begin position="54"/>
        <end position="76"/>
    </location>
</feature>
<keyword evidence="4 7" id="KW-0812">Transmembrane</keyword>
<keyword evidence="5 8" id="KW-1133">Transmembrane helix</keyword>
<dbReference type="EMBL" id="JAQQWP010000007">
    <property type="protein sequence ID" value="KAK8109815.1"/>
    <property type="molecule type" value="Genomic_DNA"/>
</dbReference>
<evidence type="ECO:0000256" key="3">
    <source>
        <dbReference type="ARBA" id="ARBA00022448"/>
    </source>
</evidence>
<dbReference type="GO" id="GO:0015250">
    <property type="term" value="F:water channel activity"/>
    <property type="evidence" value="ECO:0007669"/>
    <property type="project" value="TreeGrafter"/>
</dbReference>
<evidence type="ECO:0000256" key="7">
    <source>
        <dbReference type="RuleBase" id="RU000477"/>
    </source>
</evidence>
<organism evidence="9 10">
    <name type="scientific">Apiospora kogelbergensis</name>
    <dbReference type="NCBI Taxonomy" id="1337665"/>
    <lineage>
        <taxon>Eukaryota</taxon>
        <taxon>Fungi</taxon>
        <taxon>Dikarya</taxon>
        <taxon>Ascomycota</taxon>
        <taxon>Pezizomycotina</taxon>
        <taxon>Sordariomycetes</taxon>
        <taxon>Xylariomycetidae</taxon>
        <taxon>Amphisphaeriales</taxon>
        <taxon>Apiosporaceae</taxon>
        <taxon>Apiospora</taxon>
    </lineage>
</organism>
<feature type="transmembrane region" description="Helical" evidence="8">
    <location>
        <begin position="88"/>
        <end position="110"/>
    </location>
</feature>
<reference evidence="9 10" key="1">
    <citation type="submission" date="2023-01" db="EMBL/GenBank/DDBJ databases">
        <title>Analysis of 21 Apiospora genomes using comparative genomics revels a genus with tremendous synthesis potential of carbohydrate active enzymes and secondary metabolites.</title>
        <authorList>
            <person name="Sorensen T."/>
        </authorList>
    </citation>
    <scope>NUCLEOTIDE SEQUENCE [LARGE SCALE GENOMIC DNA]</scope>
    <source>
        <strain evidence="9 10">CBS 117206</strain>
    </source>
</reference>
<feature type="transmembrane region" description="Helical" evidence="8">
    <location>
        <begin position="231"/>
        <end position="256"/>
    </location>
</feature>
<proteinExistence type="inferred from homology"/>
<evidence type="ECO:0000256" key="2">
    <source>
        <dbReference type="ARBA" id="ARBA00006175"/>
    </source>
</evidence>
<evidence type="ECO:0000256" key="6">
    <source>
        <dbReference type="ARBA" id="ARBA00023136"/>
    </source>
</evidence>
<feature type="transmembrane region" description="Helical" evidence="8">
    <location>
        <begin position="276"/>
        <end position="301"/>
    </location>
</feature>
<keyword evidence="3 7" id="KW-0813">Transport</keyword>
<dbReference type="Pfam" id="PF00230">
    <property type="entry name" value="MIP"/>
    <property type="match status" value="1"/>
</dbReference>
<dbReference type="AlphaFoldDB" id="A0AAW0QN44"/>
<dbReference type="GO" id="GO:0005886">
    <property type="term" value="C:plasma membrane"/>
    <property type="evidence" value="ECO:0007669"/>
    <property type="project" value="TreeGrafter"/>
</dbReference>
<dbReference type="InterPro" id="IPR000425">
    <property type="entry name" value="MIP"/>
</dbReference>
<comment type="similarity">
    <text evidence="2 7">Belongs to the MIP/aquaporin (TC 1.A.8) family.</text>
</comment>
<keyword evidence="6 8" id="KW-0472">Membrane</keyword>
<name>A0AAW0QN44_9PEZI</name>
<evidence type="ECO:0000256" key="1">
    <source>
        <dbReference type="ARBA" id="ARBA00004141"/>
    </source>
</evidence>
<feature type="transmembrane region" description="Helical" evidence="8">
    <location>
        <begin position="138"/>
        <end position="159"/>
    </location>
</feature>
<comment type="subcellular location">
    <subcellularLocation>
        <location evidence="1">Membrane</location>
        <topology evidence="1">Multi-pass membrane protein</topology>
    </subcellularLocation>
</comment>
<dbReference type="Proteomes" id="UP001392437">
    <property type="component" value="Unassembled WGS sequence"/>
</dbReference>